<accession>A0A0M0JFQ4</accession>
<dbReference type="AlphaFoldDB" id="A0A0M0JFQ4"/>
<proteinExistence type="predicted"/>
<sequence length="157" mass="16573">MSVLMPPTAGEFVDVLKGGERPCFTGANEPGLTCTGAQFELLGGLIDDFNTATTAQARFARVCRFMVEAGAAEKAAGAQTLAGGSPQTVEEYTMVCGASPETVYLLEDYPEGNEAHAMTLAVGVFRWARFNANLVDAKVQSFASVEERNAAGRELGI</sequence>
<evidence type="ECO:0000313" key="2">
    <source>
        <dbReference type="Proteomes" id="UP000037460"/>
    </source>
</evidence>
<comment type="caution">
    <text evidence="1">The sequence shown here is derived from an EMBL/GenBank/DDBJ whole genome shotgun (WGS) entry which is preliminary data.</text>
</comment>
<protein>
    <submittedName>
        <fullName evidence="1">Uncharacterized protein</fullName>
    </submittedName>
</protein>
<gene>
    <name evidence="1" type="ORF">Ctob_009247</name>
</gene>
<evidence type="ECO:0000313" key="1">
    <source>
        <dbReference type="EMBL" id="KOO25280.1"/>
    </source>
</evidence>
<dbReference type="Proteomes" id="UP000037460">
    <property type="component" value="Unassembled WGS sequence"/>
</dbReference>
<reference evidence="2" key="1">
    <citation type="journal article" date="2015" name="PLoS Genet.">
        <title>Genome Sequence and Transcriptome Analyses of Chrysochromulina tobin: Metabolic Tools for Enhanced Algal Fitness in the Prominent Order Prymnesiales (Haptophyceae).</title>
        <authorList>
            <person name="Hovde B.T."/>
            <person name="Deodato C.R."/>
            <person name="Hunsperger H.M."/>
            <person name="Ryken S.A."/>
            <person name="Yost W."/>
            <person name="Jha R.K."/>
            <person name="Patterson J."/>
            <person name="Monnat R.J. Jr."/>
            <person name="Barlow S.B."/>
            <person name="Starkenburg S.R."/>
            <person name="Cattolico R.A."/>
        </authorList>
    </citation>
    <scope>NUCLEOTIDE SEQUENCE</scope>
    <source>
        <strain evidence="2">CCMP291</strain>
    </source>
</reference>
<keyword evidence="2" id="KW-1185">Reference proteome</keyword>
<dbReference type="EMBL" id="JWZX01002996">
    <property type="protein sequence ID" value="KOO25280.1"/>
    <property type="molecule type" value="Genomic_DNA"/>
</dbReference>
<organism evidence="1 2">
    <name type="scientific">Chrysochromulina tobinii</name>
    <dbReference type="NCBI Taxonomy" id="1460289"/>
    <lineage>
        <taxon>Eukaryota</taxon>
        <taxon>Haptista</taxon>
        <taxon>Haptophyta</taxon>
        <taxon>Prymnesiophyceae</taxon>
        <taxon>Prymnesiales</taxon>
        <taxon>Chrysochromulinaceae</taxon>
        <taxon>Chrysochromulina</taxon>
    </lineage>
</organism>
<name>A0A0M0JFQ4_9EUKA</name>